<dbReference type="InterPro" id="IPR018713">
    <property type="entry name" value="MPAB/Lcp_cat_dom"/>
</dbReference>
<evidence type="ECO:0000313" key="4">
    <source>
        <dbReference type="Proteomes" id="UP001204000"/>
    </source>
</evidence>
<accession>A0ABT1G7F4</accession>
<dbReference type="Pfam" id="PF09995">
    <property type="entry name" value="MPAB_Lcp_cat"/>
    <property type="match status" value="1"/>
</dbReference>
<name>A0ABT1G7F4_9CORY</name>
<evidence type="ECO:0000259" key="2">
    <source>
        <dbReference type="Pfam" id="PF09995"/>
    </source>
</evidence>
<feature type="region of interest" description="Disordered" evidence="1">
    <location>
        <begin position="323"/>
        <end position="351"/>
    </location>
</feature>
<feature type="compositionally biased region" description="Basic and acidic residues" evidence="1">
    <location>
        <begin position="12"/>
        <end position="39"/>
    </location>
</feature>
<organism evidence="3 4">
    <name type="scientific">Corynebacterium stercoris</name>
    <dbReference type="NCBI Taxonomy" id="2943490"/>
    <lineage>
        <taxon>Bacteria</taxon>
        <taxon>Bacillati</taxon>
        <taxon>Actinomycetota</taxon>
        <taxon>Actinomycetes</taxon>
        <taxon>Mycobacteriales</taxon>
        <taxon>Corynebacteriaceae</taxon>
        <taxon>Corynebacterium</taxon>
    </lineage>
</organism>
<gene>
    <name evidence="3" type="ORF">M5J20_10600</name>
</gene>
<comment type="caution">
    <text evidence="3">The sequence shown here is derived from an EMBL/GenBank/DDBJ whole genome shotgun (WGS) entry which is preliminary data.</text>
</comment>
<sequence>MSQENPEYNYNEDARPENGEVSKDFDSLGKFDDSGNRGKRELKRAPLGPDSLLWQWGADNRLHLLRGYTGVLQNMHPAIGKSLLDHSKFFEEPFSRLERSTPQIIYSIYDDGTRAKQIRDYHHGIKGTLRDGTRYHSLNPDVYWWAHATFVWRVIWAQDLFGTPFTDEEKEQIIQEGVTWWDMYGMSERPVIDTLDGYIKYFEEMENTVLERNETVDFALRTARVEPVKAPDGVPEAVWKVIWKPFMNSLIWMTYGTLNDKQREILDLPWTEKDQKRFDRIADAVRKLFEILPEDKRYMEPGRSMMIKAGMIDGEYKEPKLAAPYGHGEEAPAEAEADTDTKVSKAPKASSGALGIGAKAAIGALAAVAVRQLLKGRKK</sequence>
<evidence type="ECO:0000313" key="3">
    <source>
        <dbReference type="EMBL" id="MCP1388622.1"/>
    </source>
</evidence>
<dbReference type="PANTHER" id="PTHR36151:SF3">
    <property type="entry name" value="ER-BOUND OXYGENASE MPAB_MPAB'_RUBBER OXYGENASE CATALYTIC DOMAIN-CONTAINING PROTEIN"/>
    <property type="match status" value="1"/>
</dbReference>
<reference evidence="3" key="1">
    <citation type="submission" date="2022-05" db="EMBL/GenBank/DDBJ databases">
        <title>Corynebacterium sp. TA-R-1 sp. nov., isolated from human feces.</title>
        <authorList>
            <person name="Shamsuzzaman M."/>
            <person name="Dahal R.H."/>
        </authorList>
    </citation>
    <scope>NUCLEOTIDE SEQUENCE</scope>
    <source>
        <strain evidence="3">TA-R-1</strain>
    </source>
</reference>
<proteinExistence type="predicted"/>
<dbReference type="Proteomes" id="UP001204000">
    <property type="component" value="Unassembled WGS sequence"/>
</dbReference>
<dbReference type="PANTHER" id="PTHR36151">
    <property type="entry name" value="BLR2777 PROTEIN"/>
    <property type="match status" value="1"/>
</dbReference>
<feature type="domain" description="ER-bound oxygenase mpaB/mpaB'/Rubber oxygenase catalytic" evidence="2">
    <location>
        <begin position="54"/>
        <end position="286"/>
    </location>
</feature>
<keyword evidence="4" id="KW-1185">Reference proteome</keyword>
<evidence type="ECO:0000256" key="1">
    <source>
        <dbReference type="SAM" id="MobiDB-lite"/>
    </source>
</evidence>
<dbReference type="EMBL" id="JAMFTQ010000020">
    <property type="protein sequence ID" value="MCP1388622.1"/>
    <property type="molecule type" value="Genomic_DNA"/>
</dbReference>
<protein>
    <submittedName>
        <fullName evidence="3">DUF2236 domain-containing protein</fullName>
    </submittedName>
</protein>
<dbReference type="RefSeq" id="WP_253579401.1">
    <property type="nucleotide sequence ID" value="NZ_JAMFTQ010000020.1"/>
</dbReference>
<feature type="region of interest" description="Disordered" evidence="1">
    <location>
        <begin position="1"/>
        <end position="43"/>
    </location>
</feature>